<dbReference type="RefSeq" id="WP_091530690.1">
    <property type="nucleotide sequence ID" value="NZ_LT629772.1"/>
</dbReference>
<sequence>MRLVKQIGQLGIVAVIAFVGSQAVAAVDGNPALTLIFGLATAVLAVVGYRWIVRLTERRPPSEAGWPGAARRIAAGSVLGLALFSAVIATIALLGGYRIAGWGSLGGLVGLIGFMAAAAVTEELLFRGVLFRIVEERTGSWIALALTGLLFGLSHLLNPHATLWGAIAIAIEAGGMLAATYAATRSLWLPIGLHFGWNLAEAAIFGTEVSGNGATTGLLNGVTSGPTVLTGGEFGPEASIFSVLAGAAVTVLFMIVAHRRGRLVPIRRRRVVADVNATLSR</sequence>
<dbReference type="OrthoDB" id="193898at2"/>
<feature type="transmembrane region" description="Helical" evidence="1">
    <location>
        <begin position="195"/>
        <end position="219"/>
    </location>
</feature>
<keyword evidence="1" id="KW-0812">Transmembrane</keyword>
<feature type="transmembrane region" description="Helical" evidence="1">
    <location>
        <begin position="35"/>
        <end position="52"/>
    </location>
</feature>
<evidence type="ECO:0000313" key="4">
    <source>
        <dbReference type="Proteomes" id="UP000199103"/>
    </source>
</evidence>
<dbReference type="PANTHER" id="PTHR39430">
    <property type="entry name" value="MEMBRANE-ASSOCIATED PROTEASE-RELATED"/>
    <property type="match status" value="1"/>
</dbReference>
<accession>A0A1H2AEB9</accession>
<dbReference type="PANTHER" id="PTHR39430:SF1">
    <property type="entry name" value="PROTEASE"/>
    <property type="match status" value="1"/>
</dbReference>
<keyword evidence="4" id="KW-1185">Reference proteome</keyword>
<dbReference type="Proteomes" id="UP000199103">
    <property type="component" value="Chromosome I"/>
</dbReference>
<dbReference type="STRING" id="630515.SAMN04489812_5857"/>
<evidence type="ECO:0000259" key="2">
    <source>
        <dbReference type="Pfam" id="PF02517"/>
    </source>
</evidence>
<name>A0A1H2AEB9_9ACTN</name>
<dbReference type="GO" id="GO:0080120">
    <property type="term" value="P:CAAX-box protein maturation"/>
    <property type="evidence" value="ECO:0007669"/>
    <property type="project" value="UniProtKB-ARBA"/>
</dbReference>
<protein>
    <recommendedName>
        <fullName evidence="2">CAAX prenyl protease 2/Lysostaphin resistance protein A-like domain-containing protein</fullName>
    </recommendedName>
</protein>
<keyword evidence="1" id="KW-1133">Transmembrane helix</keyword>
<evidence type="ECO:0000313" key="3">
    <source>
        <dbReference type="EMBL" id="SDT44102.1"/>
    </source>
</evidence>
<organism evidence="3 4">
    <name type="scientific">Microlunatus soli</name>
    <dbReference type="NCBI Taxonomy" id="630515"/>
    <lineage>
        <taxon>Bacteria</taxon>
        <taxon>Bacillati</taxon>
        <taxon>Actinomycetota</taxon>
        <taxon>Actinomycetes</taxon>
        <taxon>Propionibacteriales</taxon>
        <taxon>Propionibacteriaceae</taxon>
        <taxon>Microlunatus</taxon>
    </lineage>
</organism>
<feature type="domain" description="CAAX prenyl protease 2/Lysostaphin resistance protein A-like" evidence="2">
    <location>
        <begin position="108"/>
        <end position="199"/>
    </location>
</feature>
<feature type="transmembrane region" description="Helical" evidence="1">
    <location>
        <begin position="239"/>
        <end position="258"/>
    </location>
</feature>
<feature type="transmembrane region" description="Helical" evidence="1">
    <location>
        <begin position="141"/>
        <end position="157"/>
    </location>
</feature>
<evidence type="ECO:0000256" key="1">
    <source>
        <dbReference type="SAM" id="Phobius"/>
    </source>
</evidence>
<feature type="transmembrane region" description="Helical" evidence="1">
    <location>
        <begin position="99"/>
        <end position="120"/>
    </location>
</feature>
<dbReference type="GO" id="GO:0004175">
    <property type="term" value="F:endopeptidase activity"/>
    <property type="evidence" value="ECO:0007669"/>
    <property type="project" value="UniProtKB-ARBA"/>
</dbReference>
<feature type="transmembrane region" description="Helical" evidence="1">
    <location>
        <begin position="73"/>
        <end position="93"/>
    </location>
</feature>
<feature type="transmembrane region" description="Helical" evidence="1">
    <location>
        <begin position="163"/>
        <end position="183"/>
    </location>
</feature>
<reference evidence="3 4" key="1">
    <citation type="submission" date="2016-10" db="EMBL/GenBank/DDBJ databases">
        <authorList>
            <person name="de Groot N.N."/>
        </authorList>
    </citation>
    <scope>NUCLEOTIDE SEQUENCE [LARGE SCALE GENOMIC DNA]</scope>
    <source>
        <strain evidence="3 4">DSM 21800</strain>
    </source>
</reference>
<gene>
    <name evidence="3" type="ORF">SAMN04489812_5857</name>
</gene>
<dbReference type="AlphaFoldDB" id="A0A1H2AEB9"/>
<keyword evidence="1" id="KW-0472">Membrane</keyword>
<dbReference type="EMBL" id="LT629772">
    <property type="protein sequence ID" value="SDT44102.1"/>
    <property type="molecule type" value="Genomic_DNA"/>
</dbReference>
<dbReference type="InterPro" id="IPR003675">
    <property type="entry name" value="Rce1/LyrA-like_dom"/>
</dbReference>
<dbReference type="Pfam" id="PF02517">
    <property type="entry name" value="Rce1-like"/>
    <property type="match status" value="1"/>
</dbReference>
<proteinExistence type="predicted"/>